<sequence length="144" mass="15806">MVTHVVQGIRDTVDEPPESRIRKGKELNIAGYDAVKDLEVETRKIERGLKNIDWSKDGGDKFYSLTEDSEAVSSGDNLSEDEGSISLESKSLPSAAGPTVKLQQHHCKRIKSRTGSTGEVDSPGWSAATLKWDYSGIRLTSLEK</sequence>
<protein>
    <submittedName>
        <fullName evidence="2">Uncharacterized protein</fullName>
    </submittedName>
</protein>
<keyword evidence="3" id="KW-1185">Reference proteome</keyword>
<proteinExistence type="predicted"/>
<gene>
    <name evidence="2" type="ORF">NDU88_003076</name>
</gene>
<comment type="caution">
    <text evidence="2">The sequence shown here is derived from an EMBL/GenBank/DDBJ whole genome shotgun (WGS) entry which is preliminary data.</text>
</comment>
<dbReference type="EMBL" id="JANPWB010000004">
    <property type="protein sequence ID" value="KAJ1193780.1"/>
    <property type="molecule type" value="Genomic_DNA"/>
</dbReference>
<name>A0AAV7UXF0_PLEWA</name>
<evidence type="ECO:0000256" key="1">
    <source>
        <dbReference type="SAM" id="MobiDB-lite"/>
    </source>
</evidence>
<feature type="region of interest" description="Disordered" evidence="1">
    <location>
        <begin position="67"/>
        <end position="122"/>
    </location>
</feature>
<evidence type="ECO:0000313" key="2">
    <source>
        <dbReference type="EMBL" id="KAJ1193780.1"/>
    </source>
</evidence>
<accession>A0AAV7UXF0</accession>
<dbReference type="AlphaFoldDB" id="A0AAV7UXF0"/>
<dbReference type="Proteomes" id="UP001066276">
    <property type="component" value="Chromosome 2_2"/>
</dbReference>
<reference evidence="2" key="1">
    <citation type="journal article" date="2022" name="bioRxiv">
        <title>Sequencing and chromosome-scale assembly of the giantPleurodeles waltlgenome.</title>
        <authorList>
            <person name="Brown T."/>
            <person name="Elewa A."/>
            <person name="Iarovenko S."/>
            <person name="Subramanian E."/>
            <person name="Araus A.J."/>
            <person name="Petzold A."/>
            <person name="Susuki M."/>
            <person name="Suzuki K.-i.T."/>
            <person name="Hayashi T."/>
            <person name="Toyoda A."/>
            <person name="Oliveira C."/>
            <person name="Osipova E."/>
            <person name="Leigh N.D."/>
            <person name="Simon A."/>
            <person name="Yun M.H."/>
        </authorList>
    </citation>
    <scope>NUCLEOTIDE SEQUENCE</scope>
    <source>
        <strain evidence="2">20211129_DDA</strain>
        <tissue evidence="2">Liver</tissue>
    </source>
</reference>
<evidence type="ECO:0000313" key="3">
    <source>
        <dbReference type="Proteomes" id="UP001066276"/>
    </source>
</evidence>
<feature type="compositionally biased region" description="Basic residues" evidence="1">
    <location>
        <begin position="103"/>
        <end position="112"/>
    </location>
</feature>
<organism evidence="2 3">
    <name type="scientific">Pleurodeles waltl</name>
    <name type="common">Iberian ribbed newt</name>
    <dbReference type="NCBI Taxonomy" id="8319"/>
    <lineage>
        <taxon>Eukaryota</taxon>
        <taxon>Metazoa</taxon>
        <taxon>Chordata</taxon>
        <taxon>Craniata</taxon>
        <taxon>Vertebrata</taxon>
        <taxon>Euteleostomi</taxon>
        <taxon>Amphibia</taxon>
        <taxon>Batrachia</taxon>
        <taxon>Caudata</taxon>
        <taxon>Salamandroidea</taxon>
        <taxon>Salamandridae</taxon>
        <taxon>Pleurodelinae</taxon>
        <taxon>Pleurodeles</taxon>
    </lineage>
</organism>